<feature type="compositionally biased region" description="Pro residues" evidence="1">
    <location>
        <begin position="17"/>
        <end position="33"/>
    </location>
</feature>
<keyword evidence="2" id="KW-0472">Membrane</keyword>
<evidence type="ECO:0000313" key="3">
    <source>
        <dbReference type="EMBL" id="CAB4692920.1"/>
    </source>
</evidence>
<sequence>MTTPPPEGGQPDYGQQPTPPPYGQQPTPPPYGQPNPYGQQPSYGAPPPAYGAGAPGAPGGYGPAYGGPAELKPSKAMAIVALVLALLVCVPVVAALISIVLAIIVLRRSRDGRDHGKGLAIASLVIAPIMLIVGVLIVVAIGFGVSSLKDVNDLKTGDCVTGIDDDDSFGSLTVVDCDEKHDAEVFAMVTLTADQAKEYADAGDDTTAATGWCDEEIGDDPEKRAALERDDLNGLLLTDDLEPKAGDLLACTIQSADGSSLTEPLG</sequence>
<keyword evidence="2" id="KW-1133">Transmembrane helix</keyword>
<proteinExistence type="predicted"/>
<accession>A0A6J6P116</accession>
<feature type="transmembrane region" description="Helical" evidence="2">
    <location>
        <begin position="118"/>
        <end position="145"/>
    </location>
</feature>
<keyword evidence="2" id="KW-0812">Transmembrane</keyword>
<reference evidence="3" key="1">
    <citation type="submission" date="2020-05" db="EMBL/GenBank/DDBJ databases">
        <authorList>
            <person name="Chiriac C."/>
            <person name="Salcher M."/>
            <person name="Ghai R."/>
            <person name="Kavagutti S V."/>
        </authorList>
    </citation>
    <scope>NUCLEOTIDE SEQUENCE</scope>
</reference>
<evidence type="ECO:0000256" key="1">
    <source>
        <dbReference type="SAM" id="MobiDB-lite"/>
    </source>
</evidence>
<dbReference type="AlphaFoldDB" id="A0A6J6P116"/>
<feature type="compositionally biased region" description="Low complexity" evidence="1">
    <location>
        <begin position="34"/>
        <end position="43"/>
    </location>
</feature>
<dbReference type="EMBL" id="CAEZXR010000042">
    <property type="protein sequence ID" value="CAB4692920.1"/>
    <property type="molecule type" value="Genomic_DNA"/>
</dbReference>
<gene>
    <name evidence="3" type="ORF">UFOPK2579_00519</name>
</gene>
<organism evidence="3">
    <name type="scientific">freshwater metagenome</name>
    <dbReference type="NCBI Taxonomy" id="449393"/>
    <lineage>
        <taxon>unclassified sequences</taxon>
        <taxon>metagenomes</taxon>
        <taxon>ecological metagenomes</taxon>
    </lineage>
</organism>
<feature type="region of interest" description="Disordered" evidence="1">
    <location>
        <begin position="1"/>
        <end position="49"/>
    </location>
</feature>
<name>A0A6J6P116_9ZZZZ</name>
<protein>
    <submittedName>
        <fullName evidence="3">Unannotated protein</fullName>
    </submittedName>
</protein>
<feature type="transmembrane region" description="Helical" evidence="2">
    <location>
        <begin position="76"/>
        <end position="106"/>
    </location>
</feature>
<evidence type="ECO:0000256" key="2">
    <source>
        <dbReference type="SAM" id="Phobius"/>
    </source>
</evidence>